<dbReference type="AlphaFoldDB" id="A0A3A2ZBH3"/>
<evidence type="ECO:0000313" key="2">
    <source>
        <dbReference type="EMBL" id="RJE19960.1"/>
    </source>
</evidence>
<dbReference type="EMBL" id="MVGC01000353">
    <property type="protein sequence ID" value="RJE19960.1"/>
    <property type="molecule type" value="Genomic_DNA"/>
</dbReference>
<feature type="region of interest" description="Disordered" evidence="1">
    <location>
        <begin position="1"/>
        <end position="24"/>
    </location>
</feature>
<dbReference type="Proteomes" id="UP000266188">
    <property type="component" value="Unassembled WGS sequence"/>
</dbReference>
<dbReference type="OrthoDB" id="3945659at2759"/>
<reference evidence="3" key="1">
    <citation type="submission" date="2017-02" db="EMBL/GenBank/DDBJ databases">
        <authorList>
            <person name="Tafer H."/>
            <person name="Lopandic K."/>
        </authorList>
    </citation>
    <scope>NUCLEOTIDE SEQUENCE [LARGE SCALE GENOMIC DNA]</scope>
    <source>
        <strain evidence="3">CBS 366.77</strain>
    </source>
</reference>
<proteinExistence type="predicted"/>
<dbReference type="STRING" id="2070753.A0A3A2ZBH3"/>
<gene>
    <name evidence="2" type="ORF">PHISCL_07700</name>
</gene>
<evidence type="ECO:0000256" key="1">
    <source>
        <dbReference type="SAM" id="MobiDB-lite"/>
    </source>
</evidence>
<evidence type="ECO:0000313" key="3">
    <source>
        <dbReference type="Proteomes" id="UP000266188"/>
    </source>
</evidence>
<protein>
    <submittedName>
        <fullName evidence="2">Mismatch repair protein</fullName>
    </submittedName>
</protein>
<accession>A0A3A2ZBH3</accession>
<comment type="caution">
    <text evidence="2">The sequence shown here is derived from an EMBL/GenBank/DDBJ whole genome shotgun (WGS) entry which is preliminary data.</text>
</comment>
<sequence>MLRFPKQGQLPESPRDAWTDNRGLELSTDDDLDQVIVAIDKKDSGTVGCSYYSAEEETLYLMGDIRFAGAEVIDSCESKFIGSLSREKY</sequence>
<name>A0A3A2ZBH3_9EURO</name>
<organism evidence="2 3">
    <name type="scientific">Aspergillus sclerotialis</name>
    <dbReference type="NCBI Taxonomy" id="2070753"/>
    <lineage>
        <taxon>Eukaryota</taxon>
        <taxon>Fungi</taxon>
        <taxon>Dikarya</taxon>
        <taxon>Ascomycota</taxon>
        <taxon>Pezizomycotina</taxon>
        <taxon>Eurotiomycetes</taxon>
        <taxon>Eurotiomycetidae</taxon>
        <taxon>Eurotiales</taxon>
        <taxon>Aspergillaceae</taxon>
        <taxon>Aspergillus</taxon>
        <taxon>Aspergillus subgen. Polypaecilum</taxon>
    </lineage>
</organism>
<keyword evidence="3" id="KW-1185">Reference proteome</keyword>
<feature type="compositionally biased region" description="Basic and acidic residues" evidence="1">
    <location>
        <begin position="13"/>
        <end position="23"/>
    </location>
</feature>